<comment type="caution">
    <text evidence="2">The sequence shown here is derived from an EMBL/GenBank/DDBJ whole genome shotgun (WGS) entry which is preliminary data.</text>
</comment>
<reference evidence="2 3" key="1">
    <citation type="submission" date="2018-05" db="EMBL/GenBank/DDBJ databases">
        <title>Genomic Encyclopedia of Type Strains, Phase IV (KMG-IV): sequencing the most valuable type-strain genomes for metagenomic binning, comparative biology and taxonomic classification.</title>
        <authorList>
            <person name="Goeker M."/>
        </authorList>
    </citation>
    <scope>NUCLEOTIDE SEQUENCE [LARGE SCALE GENOMIC DNA]</scope>
    <source>
        <strain evidence="2 3">DSM 44717</strain>
    </source>
</reference>
<proteinExistence type="predicted"/>
<dbReference type="Proteomes" id="UP000246410">
    <property type="component" value="Unassembled WGS sequence"/>
</dbReference>
<feature type="transmembrane region" description="Helical" evidence="1">
    <location>
        <begin position="168"/>
        <end position="189"/>
    </location>
</feature>
<keyword evidence="1" id="KW-0812">Transmembrane</keyword>
<dbReference type="EMBL" id="QGTL01000011">
    <property type="protein sequence ID" value="PWV71120.1"/>
    <property type="molecule type" value="Genomic_DNA"/>
</dbReference>
<keyword evidence="3" id="KW-1185">Reference proteome</keyword>
<evidence type="ECO:0000313" key="2">
    <source>
        <dbReference type="EMBL" id="PWV71120.1"/>
    </source>
</evidence>
<feature type="transmembrane region" description="Helical" evidence="1">
    <location>
        <begin position="195"/>
        <end position="218"/>
    </location>
</feature>
<sequence>MSVESNSAVDVRFQRLAGLAGIVFVLVIVGANLILVPAGLPTPGTDAATATAFFAEHRGLLGIAMAPTPLAWFCAVLFGAGVVRVLWSAERAAGTAWSLVGFAGLLLQNATFTVIVGIRYALGISPDTGALWVLQDALLALNGTFLALALVGLSIAGRIGGLVARWHAALGFAAAALQFTAAVLAPVVIEAKSPLGLIGLTGWLLWAIWFAAYGIALLRTAPDGRVAG</sequence>
<dbReference type="AlphaFoldDB" id="A0A317N7L0"/>
<feature type="transmembrane region" description="Helical" evidence="1">
    <location>
        <begin position="137"/>
        <end position="156"/>
    </location>
</feature>
<feature type="transmembrane region" description="Helical" evidence="1">
    <location>
        <begin position="16"/>
        <end position="40"/>
    </location>
</feature>
<gene>
    <name evidence="2" type="ORF">DFR69_111110</name>
</gene>
<feature type="transmembrane region" description="Helical" evidence="1">
    <location>
        <begin position="99"/>
        <end position="122"/>
    </location>
</feature>
<evidence type="ECO:0000313" key="3">
    <source>
        <dbReference type="Proteomes" id="UP000246410"/>
    </source>
</evidence>
<name>A0A317N7L0_9NOCA</name>
<organism evidence="2 3">
    <name type="scientific">Nocardia neocaledoniensis</name>
    <dbReference type="NCBI Taxonomy" id="236511"/>
    <lineage>
        <taxon>Bacteria</taxon>
        <taxon>Bacillati</taxon>
        <taxon>Actinomycetota</taxon>
        <taxon>Actinomycetes</taxon>
        <taxon>Mycobacteriales</taxon>
        <taxon>Nocardiaceae</taxon>
        <taxon>Nocardia</taxon>
    </lineage>
</organism>
<keyword evidence="1" id="KW-1133">Transmembrane helix</keyword>
<protein>
    <submittedName>
        <fullName evidence="2">Uncharacterized protein</fullName>
    </submittedName>
</protein>
<evidence type="ECO:0000256" key="1">
    <source>
        <dbReference type="SAM" id="Phobius"/>
    </source>
</evidence>
<keyword evidence="1" id="KW-0472">Membrane</keyword>
<dbReference type="RefSeq" id="WP_110040214.1">
    <property type="nucleotide sequence ID" value="NZ_QGTL01000011.1"/>
</dbReference>
<feature type="transmembrane region" description="Helical" evidence="1">
    <location>
        <begin position="60"/>
        <end position="87"/>
    </location>
</feature>
<accession>A0A317N7L0</accession>